<dbReference type="InterPro" id="IPR001650">
    <property type="entry name" value="Helicase_C-like"/>
</dbReference>
<proteinExistence type="predicted"/>
<dbReference type="KEGG" id="dgi:Desgi_0260"/>
<keyword evidence="4" id="KW-0067">ATP-binding</keyword>
<dbReference type="RefSeq" id="WP_006522967.1">
    <property type="nucleotide sequence ID" value="NC_021184.1"/>
</dbReference>
<dbReference type="PANTHER" id="PTHR47396:SF1">
    <property type="entry name" value="ATP-DEPENDENT HELICASE IRC3-RELATED"/>
    <property type="match status" value="1"/>
</dbReference>
<dbReference type="InterPro" id="IPR050742">
    <property type="entry name" value="Helicase_Restrict-Modif_Enz"/>
</dbReference>
<dbReference type="AlphaFoldDB" id="R4KDU1"/>
<keyword evidence="1" id="KW-0175">Coiled coil</keyword>
<reference evidence="4 5" key="1">
    <citation type="submission" date="2012-01" db="EMBL/GenBank/DDBJ databases">
        <title>Complete sequence of Desulfotomaculum gibsoniae DSM 7213.</title>
        <authorList>
            <consortium name="US DOE Joint Genome Institute"/>
            <person name="Lucas S."/>
            <person name="Han J."/>
            <person name="Lapidus A."/>
            <person name="Cheng J.-F."/>
            <person name="Goodwin L."/>
            <person name="Pitluck S."/>
            <person name="Peters L."/>
            <person name="Ovchinnikova G."/>
            <person name="Teshima H."/>
            <person name="Detter J.C."/>
            <person name="Han C."/>
            <person name="Tapia R."/>
            <person name="Land M."/>
            <person name="Hauser L."/>
            <person name="Kyrpides N."/>
            <person name="Ivanova N."/>
            <person name="Pagani I."/>
            <person name="Parshina S."/>
            <person name="Plugge C."/>
            <person name="Muyzer G."/>
            <person name="Kuever J."/>
            <person name="Ivanova A."/>
            <person name="Nazina T."/>
            <person name="Klenk H.-P."/>
            <person name="Brambilla E."/>
            <person name="Spring S."/>
            <person name="Stams A.F."/>
            <person name="Woyke T."/>
        </authorList>
    </citation>
    <scope>NUCLEOTIDE SEQUENCE [LARGE SCALE GENOMIC DNA]</scope>
    <source>
        <strain evidence="4 5">DSM 7213</strain>
    </source>
</reference>
<sequence>MSPSNFSFLAPRWPTLAQLGELAEKNLHTDPNTSLIKLRMFGEILSKIILSYENLEEPYDGKQTTRLSLIKSDGALPDRLIDMFHSIRKAGNKATHEAYGTVQEATTQMTFAYRLAVWFVQTYDNWTFNPSPFKQPEKPQDIHELQDLLRRKTENFEAELARLQEELAQQKAAAALTEEEKSKRHDRAQKAAAKIKLSEAETRKLIDQQLQAADWEADTQNLRWSKGTRPEKNRNLAIAEWPTEAGPVDYALFAGLEIIGLVEAKKKSKDVVADMEQVKNYAKHITQRADEIILGTWRSYKVPFLFTTNSRPYLKQLETKSGVWLLDARKKTNHPRPLQAWYTPQGLKELFKQNIDLATEKLHREPYDYLNLRDYQVAAIKAVEKALSEEQRNILIAMATGTGKTRTTIGLVYRLIKLDRFKRILFLVDRSALGEQAEDAFKEARLEDFHTFTQIFDLKGLADKIPEATTKVHIATVQGMVRRIMFGDDDADTPTVDRYDCIVVDEAHRGYILDKEMGEVELEFRDQKDYISKFRMVLEYFDAVKIGLTATPAPHTIEIFGKPVFTYSYRDAVIDGWLVDHEPPHQIGTKLKETGIKWKKGEKVPIYDPVTGQITNSEELPDELFLDIDKFNRAVITENFNKTVIKELAKELDPEGEEKTLLFAATDDHADMVVRLMKQEFEEQSGTIDDDAITKITGSIKDPVGMIRRYKNERLPNIAVTVDLLTTGIDVPEICNLVSLRRVRSRILYEQMLGRATRLCPRINKTHFVIYDPVGLYEALAPVTNMKPVVANPKVDFTTLVKELQELEDEAQQKAHVEQIVAKLQRKKRRLKGQDKEDFTTLAGGRSPEEFIKWLGNAPVSEIKEELQKRTNLFAFLDENRYQPRQQLISFHEDELVYHTRGYGNAEKPEDYLGEFTRFIKDNMNIIPALQIVCQRPRELTRQALRELKLELDRHGYSETNLRTAWREMTNQDIAADIIGFIRQQALGDPLLSHEERIKNAMQKVYALQKWTNVQRKWLERIEKQLIKETVINPEDLDKEPFREIGGYKKINKIFNGQIDQVLNQIIKSLYPDERKQA</sequence>
<dbReference type="Pfam" id="PF00271">
    <property type="entry name" value="Helicase_C"/>
    <property type="match status" value="1"/>
</dbReference>
<keyword evidence="4" id="KW-0378">Hydrolase</keyword>
<dbReference type="InterPro" id="IPR014001">
    <property type="entry name" value="Helicase_ATP-bd"/>
</dbReference>
<dbReference type="Gene3D" id="3.40.50.300">
    <property type="entry name" value="P-loop containing nucleotide triphosphate hydrolases"/>
    <property type="match status" value="2"/>
</dbReference>
<feature type="coiled-coil region" evidence="1">
    <location>
        <begin position="807"/>
        <end position="837"/>
    </location>
</feature>
<gene>
    <name evidence="4" type="ORF">Desgi_0260</name>
</gene>
<keyword evidence="5" id="KW-1185">Reference proteome</keyword>
<dbReference type="NCBIfam" id="NF008521">
    <property type="entry name" value="PRK11448.1"/>
    <property type="match status" value="1"/>
</dbReference>
<dbReference type="STRING" id="767817.Desgi_0260"/>
<dbReference type="GO" id="GO:0005829">
    <property type="term" value="C:cytosol"/>
    <property type="evidence" value="ECO:0007669"/>
    <property type="project" value="TreeGrafter"/>
</dbReference>
<dbReference type="Pfam" id="PF08463">
    <property type="entry name" value="EcoEI_R_C"/>
    <property type="match status" value="1"/>
</dbReference>
<dbReference type="InterPro" id="IPR006935">
    <property type="entry name" value="Helicase/UvrB_N"/>
</dbReference>
<dbReference type="eggNOG" id="COG4096">
    <property type="taxonomic scope" value="Bacteria"/>
</dbReference>
<dbReference type="Pfam" id="PF04851">
    <property type="entry name" value="ResIII"/>
    <property type="match status" value="1"/>
</dbReference>
<dbReference type="Gene3D" id="3.90.1570.30">
    <property type="match status" value="1"/>
</dbReference>
<protein>
    <submittedName>
        <fullName evidence="4">Helicase, type I site-specific restriction-modification system restriction subunit</fullName>
    </submittedName>
</protein>
<accession>R4KDU1</accession>
<dbReference type="PANTHER" id="PTHR47396">
    <property type="entry name" value="TYPE I RESTRICTION ENZYME ECOKI R PROTEIN"/>
    <property type="match status" value="1"/>
</dbReference>
<evidence type="ECO:0000259" key="3">
    <source>
        <dbReference type="PROSITE" id="PS51194"/>
    </source>
</evidence>
<evidence type="ECO:0000259" key="2">
    <source>
        <dbReference type="PROSITE" id="PS51192"/>
    </source>
</evidence>
<keyword evidence="4" id="KW-0347">Helicase</keyword>
<dbReference type="CDD" id="cd18032">
    <property type="entry name" value="DEXHc_RE_I_III_res"/>
    <property type="match status" value="1"/>
</dbReference>
<dbReference type="GO" id="GO:0005524">
    <property type="term" value="F:ATP binding"/>
    <property type="evidence" value="ECO:0007669"/>
    <property type="project" value="InterPro"/>
</dbReference>
<dbReference type="GO" id="GO:0003677">
    <property type="term" value="F:DNA binding"/>
    <property type="evidence" value="ECO:0007669"/>
    <property type="project" value="InterPro"/>
</dbReference>
<organism evidence="4 5">
    <name type="scientific">Desulfoscipio gibsoniae DSM 7213</name>
    <dbReference type="NCBI Taxonomy" id="767817"/>
    <lineage>
        <taxon>Bacteria</taxon>
        <taxon>Bacillati</taxon>
        <taxon>Bacillota</taxon>
        <taxon>Clostridia</taxon>
        <taxon>Eubacteriales</taxon>
        <taxon>Desulfallaceae</taxon>
        <taxon>Desulfoscipio</taxon>
    </lineage>
</organism>
<feature type="domain" description="Helicase ATP-binding" evidence="2">
    <location>
        <begin position="385"/>
        <end position="570"/>
    </location>
</feature>
<dbReference type="EMBL" id="CP003273">
    <property type="protein sequence ID" value="AGK99846.1"/>
    <property type="molecule type" value="Genomic_DNA"/>
</dbReference>
<feature type="coiled-coil region" evidence="1">
    <location>
        <begin position="146"/>
        <end position="180"/>
    </location>
</feature>
<dbReference type="OrthoDB" id="9758243at2"/>
<evidence type="ECO:0000256" key="1">
    <source>
        <dbReference type="SAM" id="Coils"/>
    </source>
</evidence>
<dbReference type="REBASE" id="64869">
    <property type="entry name" value="Dgi7213ORF261P"/>
</dbReference>
<dbReference type="PROSITE" id="PS51192">
    <property type="entry name" value="HELICASE_ATP_BIND_1"/>
    <property type="match status" value="1"/>
</dbReference>
<evidence type="ECO:0000313" key="4">
    <source>
        <dbReference type="EMBL" id="AGK99846.1"/>
    </source>
</evidence>
<dbReference type="PROSITE" id="PS51194">
    <property type="entry name" value="HELICASE_CTER"/>
    <property type="match status" value="1"/>
</dbReference>
<name>R4KDU1_9FIRM</name>
<dbReference type="InterPro" id="IPR027417">
    <property type="entry name" value="P-loop_NTPase"/>
</dbReference>
<dbReference type="GO" id="GO:0004386">
    <property type="term" value="F:helicase activity"/>
    <property type="evidence" value="ECO:0007669"/>
    <property type="project" value="UniProtKB-KW"/>
</dbReference>
<dbReference type="CDD" id="cd18799">
    <property type="entry name" value="SF2_C_EcoAI-like"/>
    <property type="match status" value="1"/>
</dbReference>
<dbReference type="GO" id="GO:0006304">
    <property type="term" value="P:DNA modification"/>
    <property type="evidence" value="ECO:0007669"/>
    <property type="project" value="InterPro"/>
</dbReference>
<keyword evidence="4" id="KW-0547">Nucleotide-binding</keyword>
<dbReference type="SUPFAM" id="SSF52540">
    <property type="entry name" value="P-loop containing nucleoside triphosphate hydrolases"/>
    <property type="match status" value="1"/>
</dbReference>
<feature type="domain" description="Helicase C-terminal" evidence="3">
    <location>
        <begin position="644"/>
        <end position="828"/>
    </location>
</feature>
<dbReference type="InterPro" id="IPR013670">
    <property type="entry name" value="EcoEI_R_C_dom"/>
</dbReference>
<dbReference type="Proteomes" id="UP000013520">
    <property type="component" value="Chromosome"/>
</dbReference>
<dbReference type="HOGENOM" id="CLU_007363_0_0_9"/>
<dbReference type="GO" id="GO:0016787">
    <property type="term" value="F:hydrolase activity"/>
    <property type="evidence" value="ECO:0007669"/>
    <property type="project" value="InterPro"/>
</dbReference>
<evidence type="ECO:0000313" key="5">
    <source>
        <dbReference type="Proteomes" id="UP000013520"/>
    </source>
</evidence>
<dbReference type="SMART" id="SM00487">
    <property type="entry name" value="DEXDc"/>
    <property type="match status" value="1"/>
</dbReference>